<evidence type="ECO:0000313" key="21">
    <source>
        <dbReference type="Proteomes" id="UP000192468"/>
    </source>
</evidence>
<gene>
    <name evidence="19" type="primary">cobS</name>
    <name evidence="20" type="ORF">SAMN02745134_01711</name>
</gene>
<dbReference type="UniPathway" id="UPA00148">
    <property type="reaction ID" value="UER00238"/>
</dbReference>
<evidence type="ECO:0000313" key="20">
    <source>
        <dbReference type="EMBL" id="SMC22747.1"/>
    </source>
</evidence>
<keyword evidence="9 19" id="KW-0808">Transferase</keyword>
<dbReference type="RefSeq" id="WP_084115192.1">
    <property type="nucleotide sequence ID" value="NZ_FWXH01000004.1"/>
</dbReference>
<comment type="catalytic activity">
    <reaction evidence="17 19">
        <text>alpha-ribazole + adenosylcob(III)inamide-GDP = adenosylcob(III)alamin + GMP + H(+)</text>
        <dbReference type="Rhea" id="RHEA:16049"/>
        <dbReference type="ChEBI" id="CHEBI:10329"/>
        <dbReference type="ChEBI" id="CHEBI:15378"/>
        <dbReference type="ChEBI" id="CHEBI:18408"/>
        <dbReference type="ChEBI" id="CHEBI:58115"/>
        <dbReference type="ChEBI" id="CHEBI:60487"/>
        <dbReference type="EC" id="2.7.8.26"/>
    </reaction>
</comment>
<feature type="transmembrane region" description="Helical" evidence="19">
    <location>
        <begin position="32"/>
        <end position="53"/>
    </location>
</feature>
<comment type="subcellular location">
    <subcellularLocation>
        <location evidence="2 19">Cell membrane</location>
        <topology evidence="2 19">Multi-pass membrane protein</topology>
    </subcellularLocation>
</comment>
<evidence type="ECO:0000256" key="19">
    <source>
        <dbReference type="HAMAP-Rule" id="MF_00719"/>
    </source>
</evidence>
<dbReference type="EC" id="2.7.8.26" evidence="5 19"/>
<comment type="cofactor">
    <cofactor evidence="1 19">
        <name>Mg(2+)</name>
        <dbReference type="ChEBI" id="CHEBI:18420"/>
    </cofactor>
</comment>
<dbReference type="STRING" id="1121291.SAMN02745134_01711"/>
<keyword evidence="11 19" id="KW-0460">Magnesium</keyword>
<evidence type="ECO:0000256" key="7">
    <source>
        <dbReference type="ARBA" id="ARBA00022475"/>
    </source>
</evidence>
<keyword evidence="21" id="KW-1185">Reference proteome</keyword>
<evidence type="ECO:0000256" key="4">
    <source>
        <dbReference type="ARBA" id="ARBA00010561"/>
    </source>
</evidence>
<dbReference type="EMBL" id="FWXH01000004">
    <property type="protein sequence ID" value="SMC22747.1"/>
    <property type="molecule type" value="Genomic_DNA"/>
</dbReference>
<evidence type="ECO:0000256" key="11">
    <source>
        <dbReference type="ARBA" id="ARBA00022842"/>
    </source>
</evidence>
<dbReference type="OrthoDB" id="9794626at2"/>
<keyword evidence="10 19" id="KW-0812">Transmembrane</keyword>
<proteinExistence type="inferred from homology"/>
<keyword evidence="8 19" id="KW-0169">Cobalamin biosynthesis</keyword>
<evidence type="ECO:0000256" key="5">
    <source>
        <dbReference type="ARBA" id="ARBA00013200"/>
    </source>
</evidence>
<dbReference type="InterPro" id="IPR003805">
    <property type="entry name" value="CobS"/>
</dbReference>
<dbReference type="GO" id="GO:0009236">
    <property type="term" value="P:cobalamin biosynthetic process"/>
    <property type="evidence" value="ECO:0007669"/>
    <property type="project" value="UniProtKB-UniRule"/>
</dbReference>
<comment type="catalytic activity">
    <reaction evidence="18 19">
        <text>alpha-ribazole 5'-phosphate + adenosylcob(III)inamide-GDP = adenosylcob(III)alamin 5'-phosphate + GMP + H(+)</text>
        <dbReference type="Rhea" id="RHEA:23560"/>
        <dbReference type="ChEBI" id="CHEBI:15378"/>
        <dbReference type="ChEBI" id="CHEBI:57918"/>
        <dbReference type="ChEBI" id="CHEBI:58115"/>
        <dbReference type="ChEBI" id="CHEBI:60487"/>
        <dbReference type="ChEBI" id="CHEBI:60493"/>
        <dbReference type="EC" id="2.7.8.26"/>
    </reaction>
</comment>
<evidence type="ECO:0000256" key="17">
    <source>
        <dbReference type="ARBA" id="ARBA00048623"/>
    </source>
</evidence>
<dbReference type="HAMAP" id="MF_00719">
    <property type="entry name" value="CobS"/>
    <property type="match status" value="1"/>
</dbReference>
<evidence type="ECO:0000256" key="13">
    <source>
        <dbReference type="ARBA" id="ARBA00023136"/>
    </source>
</evidence>
<dbReference type="Proteomes" id="UP000192468">
    <property type="component" value="Unassembled WGS sequence"/>
</dbReference>
<protein>
    <recommendedName>
        <fullName evidence="6 19">Adenosylcobinamide-GDP ribazoletransferase</fullName>
        <ecNumber evidence="5 19">2.7.8.26</ecNumber>
    </recommendedName>
    <alternativeName>
        <fullName evidence="16 19">Cobalamin synthase</fullName>
    </alternativeName>
    <alternativeName>
        <fullName evidence="15 19">Cobalamin-5'-phosphate synthase</fullName>
    </alternativeName>
</protein>
<evidence type="ECO:0000256" key="14">
    <source>
        <dbReference type="ARBA" id="ARBA00025228"/>
    </source>
</evidence>
<evidence type="ECO:0000256" key="1">
    <source>
        <dbReference type="ARBA" id="ARBA00001946"/>
    </source>
</evidence>
<sequence length="247" mass="27303">MVKALILGLQFLTRLPVNIEVDYNRENLTKTTFFFPFIGMLVGVIAATFYYVFSFISSDIASICAVLALVITTGGLHIDGLSDTADGFFSSRPKEKILEIMKDSRVGAFGVIAIVLDILFKYVVIKSMEPKMAVAWIILSSGISRTMVAMLFCFGKSARKGGMGDMLMNKDSKKYFIPATIIFILISLYICRLNFLITFGLALIFTLSLMKYSYKKIGGLTGDVFGANAELCEMLSMAAFLVIAKWI</sequence>
<feature type="transmembrane region" description="Helical" evidence="19">
    <location>
        <begin position="131"/>
        <end position="154"/>
    </location>
</feature>
<reference evidence="20 21" key="1">
    <citation type="submission" date="2017-04" db="EMBL/GenBank/DDBJ databases">
        <authorList>
            <person name="Afonso C.L."/>
            <person name="Miller P.J."/>
            <person name="Scott M.A."/>
            <person name="Spackman E."/>
            <person name="Goraichik I."/>
            <person name="Dimitrov K.M."/>
            <person name="Suarez D.L."/>
            <person name="Swayne D.E."/>
        </authorList>
    </citation>
    <scope>NUCLEOTIDE SEQUENCE [LARGE SCALE GENOMIC DNA]</scope>
    <source>
        <strain evidence="20 21">DSM 12555</strain>
    </source>
</reference>
<dbReference type="GO" id="GO:0051073">
    <property type="term" value="F:adenosylcobinamide-GDP ribazoletransferase activity"/>
    <property type="evidence" value="ECO:0007669"/>
    <property type="project" value="UniProtKB-UniRule"/>
</dbReference>
<comment type="similarity">
    <text evidence="4 19">Belongs to the CobS family.</text>
</comment>
<dbReference type="GO" id="GO:0008818">
    <property type="term" value="F:cobalamin 5'-phosphate synthase activity"/>
    <property type="evidence" value="ECO:0007669"/>
    <property type="project" value="UniProtKB-UniRule"/>
</dbReference>
<evidence type="ECO:0000256" key="15">
    <source>
        <dbReference type="ARBA" id="ARBA00032605"/>
    </source>
</evidence>
<evidence type="ECO:0000256" key="8">
    <source>
        <dbReference type="ARBA" id="ARBA00022573"/>
    </source>
</evidence>
<keyword evidence="13 19" id="KW-0472">Membrane</keyword>
<dbReference type="GO" id="GO:0005886">
    <property type="term" value="C:plasma membrane"/>
    <property type="evidence" value="ECO:0007669"/>
    <property type="project" value="UniProtKB-SubCell"/>
</dbReference>
<dbReference type="AlphaFoldDB" id="A0A1W1XFY8"/>
<feature type="transmembrane region" description="Helical" evidence="19">
    <location>
        <begin position="175"/>
        <end position="205"/>
    </location>
</feature>
<dbReference type="Pfam" id="PF02654">
    <property type="entry name" value="CobS"/>
    <property type="match status" value="1"/>
</dbReference>
<evidence type="ECO:0000256" key="2">
    <source>
        <dbReference type="ARBA" id="ARBA00004651"/>
    </source>
</evidence>
<dbReference type="PANTHER" id="PTHR34148:SF1">
    <property type="entry name" value="ADENOSYLCOBINAMIDE-GDP RIBAZOLETRANSFERASE"/>
    <property type="match status" value="1"/>
</dbReference>
<comment type="function">
    <text evidence="14 19">Joins adenosylcobinamide-GDP and alpha-ribazole to generate adenosylcobalamin (Ado-cobalamin). Also synthesizes adenosylcobalamin 5'-phosphate from adenosylcobinamide-GDP and alpha-ribazole 5'-phosphate.</text>
</comment>
<evidence type="ECO:0000256" key="18">
    <source>
        <dbReference type="ARBA" id="ARBA00049504"/>
    </source>
</evidence>
<comment type="pathway">
    <text evidence="3 19">Cofactor biosynthesis; adenosylcobalamin biosynthesis; adenosylcobalamin from cob(II)yrinate a,c-diamide: step 7/7.</text>
</comment>
<accession>A0A1W1XFY8</accession>
<evidence type="ECO:0000256" key="12">
    <source>
        <dbReference type="ARBA" id="ARBA00022989"/>
    </source>
</evidence>
<evidence type="ECO:0000256" key="10">
    <source>
        <dbReference type="ARBA" id="ARBA00022692"/>
    </source>
</evidence>
<keyword evidence="7 19" id="KW-1003">Cell membrane</keyword>
<evidence type="ECO:0000256" key="6">
    <source>
        <dbReference type="ARBA" id="ARBA00015850"/>
    </source>
</evidence>
<organism evidence="20 21">
    <name type="scientific">Clostridium acidisoli DSM 12555</name>
    <dbReference type="NCBI Taxonomy" id="1121291"/>
    <lineage>
        <taxon>Bacteria</taxon>
        <taxon>Bacillati</taxon>
        <taxon>Bacillota</taxon>
        <taxon>Clostridia</taxon>
        <taxon>Eubacteriales</taxon>
        <taxon>Clostridiaceae</taxon>
        <taxon>Clostridium</taxon>
    </lineage>
</organism>
<dbReference type="NCBIfam" id="TIGR00317">
    <property type="entry name" value="cobS"/>
    <property type="match status" value="1"/>
</dbReference>
<evidence type="ECO:0000256" key="3">
    <source>
        <dbReference type="ARBA" id="ARBA00004663"/>
    </source>
</evidence>
<feature type="transmembrane region" description="Helical" evidence="19">
    <location>
        <begin position="106"/>
        <end position="125"/>
    </location>
</feature>
<evidence type="ECO:0000256" key="9">
    <source>
        <dbReference type="ARBA" id="ARBA00022679"/>
    </source>
</evidence>
<dbReference type="PANTHER" id="PTHR34148">
    <property type="entry name" value="ADENOSYLCOBINAMIDE-GDP RIBAZOLETRANSFERASE"/>
    <property type="match status" value="1"/>
</dbReference>
<evidence type="ECO:0000256" key="16">
    <source>
        <dbReference type="ARBA" id="ARBA00032853"/>
    </source>
</evidence>
<keyword evidence="12 19" id="KW-1133">Transmembrane helix</keyword>
<name>A0A1W1XFY8_9CLOT</name>